<name>A0AAD2FWN4_9STRA</name>
<dbReference type="AlphaFoldDB" id="A0AAD2FWN4"/>
<sequence>MPISILKSPSTSSASPRKRRISFNKRVKVLEIDHHQDFSAQELESYWNTPEDYAAIRDETDSTVDYYNRLESKAASVSSVDSSSLTKALDEASLCLRGLEHRTNSSKGLKAHLRRQAWKFVLDEQDIQFDLGSQDDSVILREVYRIYSLPASRIAQQKGWKDAVQAGITPTEAQPPMEVIIKSSPSQRDTALSPPTMRPRGGAQKNSIVSQAA</sequence>
<evidence type="ECO:0000256" key="1">
    <source>
        <dbReference type="SAM" id="MobiDB-lite"/>
    </source>
</evidence>
<protein>
    <submittedName>
        <fullName evidence="2">Uncharacterized protein</fullName>
    </submittedName>
</protein>
<comment type="caution">
    <text evidence="2">The sequence shown here is derived from an EMBL/GenBank/DDBJ whole genome shotgun (WGS) entry which is preliminary data.</text>
</comment>
<dbReference type="EMBL" id="CAKOGP040001870">
    <property type="protein sequence ID" value="CAJ1954866.1"/>
    <property type="molecule type" value="Genomic_DNA"/>
</dbReference>
<accession>A0AAD2FWN4</accession>
<evidence type="ECO:0000313" key="3">
    <source>
        <dbReference type="Proteomes" id="UP001295423"/>
    </source>
</evidence>
<feature type="compositionally biased region" description="Polar residues" evidence="1">
    <location>
        <begin position="204"/>
        <end position="213"/>
    </location>
</feature>
<dbReference type="Proteomes" id="UP001295423">
    <property type="component" value="Unassembled WGS sequence"/>
</dbReference>
<evidence type="ECO:0000313" key="2">
    <source>
        <dbReference type="EMBL" id="CAJ1954866.1"/>
    </source>
</evidence>
<keyword evidence="3" id="KW-1185">Reference proteome</keyword>
<feature type="region of interest" description="Disordered" evidence="1">
    <location>
        <begin position="169"/>
        <end position="213"/>
    </location>
</feature>
<organism evidence="2 3">
    <name type="scientific">Cylindrotheca closterium</name>
    <dbReference type="NCBI Taxonomy" id="2856"/>
    <lineage>
        <taxon>Eukaryota</taxon>
        <taxon>Sar</taxon>
        <taxon>Stramenopiles</taxon>
        <taxon>Ochrophyta</taxon>
        <taxon>Bacillariophyta</taxon>
        <taxon>Bacillariophyceae</taxon>
        <taxon>Bacillariophycidae</taxon>
        <taxon>Bacillariales</taxon>
        <taxon>Bacillariaceae</taxon>
        <taxon>Cylindrotheca</taxon>
    </lineage>
</organism>
<gene>
    <name evidence="2" type="ORF">CYCCA115_LOCUS15458</name>
</gene>
<proteinExistence type="predicted"/>
<reference evidence="2" key="1">
    <citation type="submission" date="2023-08" db="EMBL/GenBank/DDBJ databases">
        <authorList>
            <person name="Audoor S."/>
            <person name="Bilcke G."/>
        </authorList>
    </citation>
    <scope>NUCLEOTIDE SEQUENCE</scope>
</reference>